<dbReference type="Proteomes" id="UP000653002">
    <property type="component" value="Unassembled WGS sequence"/>
</dbReference>
<evidence type="ECO:0000256" key="1">
    <source>
        <dbReference type="SAM" id="SignalP"/>
    </source>
</evidence>
<keyword evidence="4" id="KW-1185">Reference proteome</keyword>
<dbReference type="KEGG" id="xcn:J169_02408"/>
<comment type="caution">
    <text evidence="2">The sequence shown here is derived from an EMBL/GenBank/DDBJ whole genome shotgun (WGS) entry which is preliminary data.</text>
</comment>
<dbReference type="KEGG" id="xcr:J163_02395"/>
<evidence type="ECO:0000313" key="3">
    <source>
        <dbReference type="EMBL" id="MBD4339485.1"/>
    </source>
</evidence>
<dbReference type="GeneID" id="66911361"/>
<dbReference type="Proteomes" id="UP000052230">
    <property type="component" value="Unassembled WGS sequence"/>
</dbReference>
<sequence length="107" mass="11550">MPQQSLVARAFLVALTLALAGCASVDRGMHRFDDWLGSFKSREDGSYLATCNEPGNTFDATTAPPCESDLRRHCPNGFTVASVGATVNPNPSSFTEKYRVTALAYCK</sequence>
<dbReference type="EMBL" id="CCXZ01000139">
    <property type="protein sequence ID" value="CEG16607.1"/>
    <property type="molecule type" value="Genomic_DNA"/>
</dbReference>
<reference evidence="3" key="2">
    <citation type="submission" date="2020-01" db="EMBL/GenBank/DDBJ databases">
        <authorList>
            <person name="Richard D."/>
        </authorList>
    </citation>
    <scope>NUCLEOTIDE SEQUENCE</scope>
    <source>
        <strain evidence="3">JP541</strain>
    </source>
</reference>
<accession>A0A0U5FI38</accession>
<proteinExistence type="predicted"/>
<dbReference type="KEGG" id="xcu:J159_02399"/>
<keyword evidence="1" id="KW-0732">Signal</keyword>
<organism evidence="2 4">
    <name type="scientific">Xanthomonas citri pv. citri</name>
    <dbReference type="NCBI Taxonomy" id="611301"/>
    <lineage>
        <taxon>Bacteria</taxon>
        <taxon>Pseudomonadati</taxon>
        <taxon>Pseudomonadota</taxon>
        <taxon>Gammaproteobacteria</taxon>
        <taxon>Lysobacterales</taxon>
        <taxon>Lysobacteraceae</taxon>
        <taxon>Xanthomonas</taxon>
    </lineage>
</organism>
<reference evidence="2 4" key="1">
    <citation type="submission" date="2014-09" db="EMBL/GenBank/DDBJ databases">
        <authorList>
            <person name="Regsiter A."/>
        </authorList>
    </citation>
    <scope>NUCLEOTIDE SEQUENCE [LARGE SCALE GENOMIC DNA]</scope>
</reference>
<dbReference type="KEGG" id="xcf:J172_02402"/>
<dbReference type="KEGG" id="xcm:J164_02397"/>
<evidence type="ECO:0000313" key="2">
    <source>
        <dbReference type="EMBL" id="CEG16607.1"/>
    </source>
</evidence>
<gene>
    <name evidence="3" type="ORF">GUH15_26255</name>
    <name evidence="2" type="ORF">XAC3562_450026</name>
</gene>
<dbReference type="PATRIC" id="fig|434928.28.peg.2459"/>
<evidence type="ECO:0000313" key="4">
    <source>
        <dbReference type="Proteomes" id="UP000052230"/>
    </source>
</evidence>
<dbReference type="RefSeq" id="WP_011051452.1">
    <property type="nucleotide sequence ID" value="NZ_CAVLHM010000041.1"/>
</dbReference>
<feature type="chain" id="PRO_5044547506" description="Lipoprotein" evidence="1">
    <location>
        <begin position="21"/>
        <end position="107"/>
    </location>
</feature>
<evidence type="ECO:0008006" key="5">
    <source>
        <dbReference type="Google" id="ProtNLM"/>
    </source>
</evidence>
<dbReference type="EMBL" id="JAABFR010002228">
    <property type="protein sequence ID" value="MBD4339485.1"/>
    <property type="molecule type" value="Genomic_DNA"/>
</dbReference>
<dbReference type="KEGG" id="xcw:J162_02400"/>
<feature type="signal peptide" evidence="1">
    <location>
        <begin position="1"/>
        <end position="20"/>
    </location>
</feature>
<protein>
    <recommendedName>
        <fullName evidence="5">Lipoprotein</fullName>
    </recommendedName>
</protein>
<name>A0A0U5FI38_XANCI</name>
<dbReference type="AlphaFoldDB" id="A0A0U5FI38"/>